<comment type="similarity">
    <text evidence="1">Belongs to the universal stress protein A family.</text>
</comment>
<dbReference type="EMBL" id="BAAATR010000010">
    <property type="protein sequence ID" value="GAA2243951.1"/>
    <property type="molecule type" value="Genomic_DNA"/>
</dbReference>
<name>A0ABP5QT53_9ACTN</name>
<evidence type="ECO:0000313" key="4">
    <source>
        <dbReference type="Proteomes" id="UP001500305"/>
    </source>
</evidence>
<dbReference type="InterPro" id="IPR006016">
    <property type="entry name" value="UspA"/>
</dbReference>
<dbReference type="PANTHER" id="PTHR46268">
    <property type="entry name" value="STRESS RESPONSE PROTEIN NHAX"/>
    <property type="match status" value="1"/>
</dbReference>
<evidence type="ECO:0000259" key="2">
    <source>
        <dbReference type="Pfam" id="PF00582"/>
    </source>
</evidence>
<dbReference type="SUPFAM" id="SSF52402">
    <property type="entry name" value="Adenine nucleotide alpha hydrolases-like"/>
    <property type="match status" value="2"/>
</dbReference>
<dbReference type="RefSeq" id="WP_344636585.1">
    <property type="nucleotide sequence ID" value="NZ_BAAATR010000010.1"/>
</dbReference>
<dbReference type="PANTHER" id="PTHR46268:SF6">
    <property type="entry name" value="UNIVERSAL STRESS PROTEIN UP12"/>
    <property type="match status" value="1"/>
</dbReference>
<keyword evidence="4" id="KW-1185">Reference proteome</keyword>
<dbReference type="InterPro" id="IPR006015">
    <property type="entry name" value="Universal_stress_UspA"/>
</dbReference>
<dbReference type="Proteomes" id="UP001500305">
    <property type="component" value="Unassembled WGS sequence"/>
</dbReference>
<organism evidence="3 4">
    <name type="scientific">Kitasatospora cystarginea</name>
    <dbReference type="NCBI Taxonomy" id="58350"/>
    <lineage>
        <taxon>Bacteria</taxon>
        <taxon>Bacillati</taxon>
        <taxon>Actinomycetota</taxon>
        <taxon>Actinomycetes</taxon>
        <taxon>Kitasatosporales</taxon>
        <taxon>Streptomycetaceae</taxon>
        <taxon>Kitasatospora</taxon>
    </lineage>
</organism>
<reference evidence="4" key="1">
    <citation type="journal article" date="2019" name="Int. J. Syst. Evol. Microbiol.">
        <title>The Global Catalogue of Microorganisms (GCM) 10K type strain sequencing project: providing services to taxonomists for standard genome sequencing and annotation.</title>
        <authorList>
            <consortium name="The Broad Institute Genomics Platform"/>
            <consortium name="The Broad Institute Genome Sequencing Center for Infectious Disease"/>
            <person name="Wu L."/>
            <person name="Ma J."/>
        </authorList>
    </citation>
    <scope>NUCLEOTIDE SEQUENCE [LARGE SCALE GENOMIC DNA]</scope>
    <source>
        <strain evidence="4">JCM 7356</strain>
    </source>
</reference>
<comment type="caution">
    <text evidence="3">The sequence shown here is derived from an EMBL/GenBank/DDBJ whole genome shotgun (WGS) entry which is preliminary data.</text>
</comment>
<dbReference type="Gene3D" id="3.40.50.620">
    <property type="entry name" value="HUPs"/>
    <property type="match status" value="2"/>
</dbReference>
<feature type="domain" description="UspA" evidence="2">
    <location>
        <begin position="8"/>
        <end position="144"/>
    </location>
</feature>
<evidence type="ECO:0000256" key="1">
    <source>
        <dbReference type="ARBA" id="ARBA00008791"/>
    </source>
</evidence>
<feature type="domain" description="UspA" evidence="2">
    <location>
        <begin position="158"/>
        <end position="285"/>
    </location>
</feature>
<dbReference type="InterPro" id="IPR014729">
    <property type="entry name" value="Rossmann-like_a/b/a_fold"/>
</dbReference>
<accession>A0ABP5QT53</accession>
<proteinExistence type="inferred from homology"/>
<dbReference type="Pfam" id="PF00582">
    <property type="entry name" value="Usp"/>
    <property type="match status" value="2"/>
</dbReference>
<evidence type="ECO:0000313" key="3">
    <source>
        <dbReference type="EMBL" id="GAA2243951.1"/>
    </source>
</evidence>
<dbReference type="PRINTS" id="PR01438">
    <property type="entry name" value="UNVRSLSTRESS"/>
</dbReference>
<sequence length="290" mass="30970">MTNPEESRPVVFGVDARHPGQPALAWAADEAVRRRAPLRMVHAESPFRLGLGGFDGVVSRKSGCSPGEEALDEAVAFVTGRHPGLDVAAFLLEGAPAQVLCRQSEEAQLVVLGSRRLNRLEEFLSGGSVAVPVSAQAACAVVVVLEPEDAVCRSPYLVVGADGSRASEAAVDYAFETAAVRGADLHALWVWEPTLLDSADEVLALQKCRRLLFETMAERAERHPDVTVSRQVVRGHPVEELARASEHALAVVVGRRGRGGFTGMRLGSVPHGLLHRAHCPVVTVPTSGRH</sequence>
<gene>
    <name evidence="3" type="ORF">GCM10010430_27100</name>
</gene>
<protein>
    <submittedName>
        <fullName evidence="3">Universal stress protein</fullName>
    </submittedName>
</protein>